<dbReference type="OrthoDB" id="563472at2759"/>
<feature type="region of interest" description="Disordered" evidence="1">
    <location>
        <begin position="220"/>
        <end position="246"/>
    </location>
</feature>
<dbReference type="EMBL" id="JAEHOE010000067">
    <property type="protein sequence ID" value="KAG2489974.1"/>
    <property type="molecule type" value="Genomic_DNA"/>
</dbReference>
<accession>A0A835XUG0</accession>
<reference evidence="2" key="1">
    <citation type="journal article" date="2020" name="bioRxiv">
        <title>Comparative genomics of Chlamydomonas.</title>
        <authorList>
            <person name="Craig R.J."/>
            <person name="Hasan A.R."/>
            <person name="Ness R.W."/>
            <person name="Keightley P.D."/>
        </authorList>
    </citation>
    <scope>NUCLEOTIDE SEQUENCE</scope>
    <source>
        <strain evidence="2">CCAP 11/70</strain>
    </source>
</reference>
<name>A0A835XUG0_9CHLO</name>
<gene>
    <name evidence="2" type="ORF">HYH03_011603</name>
</gene>
<keyword evidence="3" id="KW-1185">Reference proteome</keyword>
<evidence type="ECO:0000256" key="1">
    <source>
        <dbReference type="SAM" id="MobiDB-lite"/>
    </source>
</evidence>
<sequence length="936" mass="95855">MLGLALRRAAPNSPGISDAQRAAYAALHSKLLNAITNVCSDAADHVLSPRAPLEVCTALIKTHALRAFCPLLAAAASPLLSAGGQGQPQPRPSSRTIQASLSLLVGSRTVLGLYYDVMPTLSHDDIHSLASALHEELAASGLLEHWARLALVLTSWEDGEDEAAKAQRRLGCSLWTLLDDGDVKPWARTLVSGSCPSLAYLLSSHLVALAAELDGGPTYGLPTAPADGSAPGPSSNSAPSPKARPPIPLANSEGYVLRHGETLDLSMAVPALGLWTSTLAHVAFAATRGFTCCPDVPWPAAGVPTKLWSFAGCVLGGRLGQLLAEAQERRAARPPEDLEAARAEEQCAGMLAALRRREPLLDCSAAFQLGMRLARAAACSLRGCTLSLVATSCATARTTEAAVQALIAAHDAGAWTDQGSPPLQLQGAEAAGRLDPENARLLAWRGLGLARRALDLASHMCDGGCPGISPWLQPLLGAWWQATIAWAGLWRVEAHGTAAPFMRLEDACELLNINESVAVCPHDAWPSTAIGAFYSGARKYMPVLESYIRNPLSLSGLQSAGTLPGSALLWSRMGSYSRPGDVASFARTVAKLLRTARAPPASADAQGRRRAVAVLAGALALSLEGPSYEHPALWVASDGKAPASTAKAEIAERALSAAHVALTALPAAAALGRALAPGVLRRLDGGGALELQGDGGALGDVVALLLDWLPPLLVAAEGRWAGAGAVGGAAVVSAAVAAADAADSAASSAASSVAADSTAPTASEREWSAFMWTELDPAWALRVGLRLAETAEACRTPLQNALWALAVRAPCRLQAIVAAAGAEEEQVREAVGAGFRGPSLSALRRVLSPGGALSEPALLALIEAAVGCGAAPCSLPGIVHVAAGRAKPKLGAAGGGTAGDWRQLAPPLVEAAVAAVAAAAVEVAAEAGRMAKKAEA</sequence>
<protein>
    <submittedName>
        <fullName evidence="2">Uncharacterized protein</fullName>
    </submittedName>
</protein>
<organism evidence="2 3">
    <name type="scientific">Edaphochlamys debaryana</name>
    <dbReference type="NCBI Taxonomy" id="47281"/>
    <lineage>
        <taxon>Eukaryota</taxon>
        <taxon>Viridiplantae</taxon>
        <taxon>Chlorophyta</taxon>
        <taxon>core chlorophytes</taxon>
        <taxon>Chlorophyceae</taxon>
        <taxon>CS clade</taxon>
        <taxon>Chlamydomonadales</taxon>
        <taxon>Chlamydomonadales incertae sedis</taxon>
        <taxon>Edaphochlamys</taxon>
    </lineage>
</organism>
<evidence type="ECO:0000313" key="3">
    <source>
        <dbReference type="Proteomes" id="UP000612055"/>
    </source>
</evidence>
<evidence type="ECO:0000313" key="2">
    <source>
        <dbReference type="EMBL" id="KAG2489974.1"/>
    </source>
</evidence>
<dbReference type="AlphaFoldDB" id="A0A835XUG0"/>
<feature type="compositionally biased region" description="Low complexity" evidence="1">
    <location>
        <begin position="222"/>
        <end position="241"/>
    </location>
</feature>
<comment type="caution">
    <text evidence="2">The sequence shown here is derived from an EMBL/GenBank/DDBJ whole genome shotgun (WGS) entry which is preliminary data.</text>
</comment>
<dbReference type="Proteomes" id="UP000612055">
    <property type="component" value="Unassembled WGS sequence"/>
</dbReference>
<proteinExistence type="predicted"/>